<dbReference type="Proteomes" id="UP001595735">
    <property type="component" value="Unassembled WGS sequence"/>
</dbReference>
<evidence type="ECO:0008006" key="3">
    <source>
        <dbReference type="Google" id="ProtNLM"/>
    </source>
</evidence>
<protein>
    <recommendedName>
        <fullName evidence="3">Outer membrane protein beta-barrel domain-containing protein</fullName>
    </recommendedName>
</protein>
<dbReference type="EMBL" id="JBHRYO010000002">
    <property type="protein sequence ID" value="MFC3756254.1"/>
    <property type="molecule type" value="Genomic_DNA"/>
</dbReference>
<dbReference type="RefSeq" id="WP_290296631.1">
    <property type="nucleotide sequence ID" value="NZ_JAUFQR010000001.1"/>
</dbReference>
<accession>A0ABV7XVL4</accession>
<sequence>MKNLFYAALFLFPTLLYSQINFEQGYIINENGEKINALIKNNDWNSNPSVIQYKLNSDDKINQLQTRNLKEFSVGNVKYLRAKVMIDRSSYNLQNLSETKTLKNNEETLLLKSLVEGKVNLYKYNEGDVTRFFYKRENEDIFHQLEYKEYLDSNNRIQKNEAYKNQLKEELSDNEKITTTDIERLVYTESKLKKLFLLYDGLETVDSGDKNKSNFHVYLKPGIGFSNYTINPPIGNNGIGEYKKNSLLYRFGVELEYVLDFNKGKWAIISEPAFQTVNFKVNDYNRRNYEIKYSALQLPLGFKYNMFLGQKSKIYLAGLLSFELILNNDVYNVDNVSTSASGRVAPTFAAGYNYDKFGVEVKWGSVPYFSSQYYGQPEKLNMNGFNISLSYKLF</sequence>
<proteinExistence type="predicted"/>
<evidence type="ECO:0000313" key="2">
    <source>
        <dbReference type="Proteomes" id="UP001595735"/>
    </source>
</evidence>
<gene>
    <name evidence="1" type="ORF">ACFONJ_09790</name>
</gene>
<keyword evidence="2" id="KW-1185">Reference proteome</keyword>
<reference evidence="2" key="1">
    <citation type="journal article" date="2019" name="Int. J. Syst. Evol. Microbiol.">
        <title>The Global Catalogue of Microorganisms (GCM) 10K type strain sequencing project: providing services to taxonomists for standard genome sequencing and annotation.</title>
        <authorList>
            <consortium name="The Broad Institute Genomics Platform"/>
            <consortium name="The Broad Institute Genome Sequencing Center for Infectious Disease"/>
            <person name="Wu L."/>
            <person name="Ma J."/>
        </authorList>
    </citation>
    <scope>NUCLEOTIDE SEQUENCE [LARGE SCALE GENOMIC DNA]</scope>
    <source>
        <strain evidence="2">CECT 7798</strain>
    </source>
</reference>
<organism evidence="1 2">
    <name type="scientific">Chryseobacterium tructae</name>
    <dbReference type="NCBI Taxonomy" id="1037380"/>
    <lineage>
        <taxon>Bacteria</taxon>
        <taxon>Pseudomonadati</taxon>
        <taxon>Bacteroidota</taxon>
        <taxon>Flavobacteriia</taxon>
        <taxon>Flavobacteriales</taxon>
        <taxon>Weeksellaceae</taxon>
        <taxon>Chryseobacterium group</taxon>
        <taxon>Chryseobacterium</taxon>
    </lineage>
</organism>
<name>A0ABV7XVL4_9FLAO</name>
<comment type="caution">
    <text evidence="1">The sequence shown here is derived from an EMBL/GenBank/DDBJ whole genome shotgun (WGS) entry which is preliminary data.</text>
</comment>
<evidence type="ECO:0000313" key="1">
    <source>
        <dbReference type="EMBL" id="MFC3756254.1"/>
    </source>
</evidence>